<reference evidence="3" key="1">
    <citation type="journal article" date="2012" name="Science">
        <title>The Paleozoic origin of enzymatic lignin decomposition reconstructed from 31 fungal genomes.</title>
        <authorList>
            <person name="Floudas D."/>
            <person name="Binder M."/>
            <person name="Riley R."/>
            <person name="Barry K."/>
            <person name="Blanchette R.A."/>
            <person name="Henrissat B."/>
            <person name="Martinez A.T."/>
            <person name="Otillar R."/>
            <person name="Spatafora J.W."/>
            <person name="Yadav J.S."/>
            <person name="Aerts A."/>
            <person name="Benoit I."/>
            <person name="Boyd A."/>
            <person name="Carlson A."/>
            <person name="Copeland A."/>
            <person name="Coutinho P.M."/>
            <person name="de Vries R.P."/>
            <person name="Ferreira P."/>
            <person name="Findley K."/>
            <person name="Foster B."/>
            <person name="Gaskell J."/>
            <person name="Glotzer D."/>
            <person name="Gorecki P."/>
            <person name="Heitman J."/>
            <person name="Hesse C."/>
            <person name="Hori C."/>
            <person name="Igarashi K."/>
            <person name="Jurgens J.A."/>
            <person name="Kallen N."/>
            <person name="Kersten P."/>
            <person name="Kohler A."/>
            <person name="Kuees U."/>
            <person name="Kumar T.K.A."/>
            <person name="Kuo A."/>
            <person name="LaButti K."/>
            <person name="Larrondo L.F."/>
            <person name="Lindquist E."/>
            <person name="Ling A."/>
            <person name="Lombard V."/>
            <person name="Lucas S."/>
            <person name="Lundell T."/>
            <person name="Martin R."/>
            <person name="McLaughlin D.J."/>
            <person name="Morgenstern I."/>
            <person name="Morin E."/>
            <person name="Murat C."/>
            <person name="Nagy L.G."/>
            <person name="Nolan M."/>
            <person name="Ohm R.A."/>
            <person name="Patyshakuliyeva A."/>
            <person name="Rokas A."/>
            <person name="Ruiz-Duenas F.J."/>
            <person name="Sabat G."/>
            <person name="Salamov A."/>
            <person name="Samejima M."/>
            <person name="Schmutz J."/>
            <person name="Slot J.C."/>
            <person name="St John F."/>
            <person name="Stenlid J."/>
            <person name="Sun H."/>
            <person name="Sun S."/>
            <person name="Syed K."/>
            <person name="Tsang A."/>
            <person name="Wiebenga A."/>
            <person name="Young D."/>
            <person name="Pisabarro A."/>
            <person name="Eastwood D.C."/>
            <person name="Martin F."/>
            <person name="Cullen D."/>
            <person name="Grigoriev I.V."/>
            <person name="Hibbett D.S."/>
        </authorList>
    </citation>
    <scope>NUCLEOTIDE SEQUENCE [LARGE SCALE GENOMIC DNA]</scope>
    <source>
        <strain evidence="3">TFB10046</strain>
    </source>
</reference>
<dbReference type="AlphaFoldDB" id="J0D4U8"/>
<name>J0D4U8_AURST</name>
<dbReference type="Proteomes" id="UP000006514">
    <property type="component" value="Unassembled WGS sequence"/>
</dbReference>
<feature type="region of interest" description="Disordered" evidence="1">
    <location>
        <begin position="31"/>
        <end position="54"/>
    </location>
</feature>
<accession>J0D4U8</accession>
<evidence type="ECO:0000313" key="3">
    <source>
        <dbReference type="Proteomes" id="UP000006514"/>
    </source>
</evidence>
<dbReference type="KEGG" id="adl:AURDEDRAFT_177140"/>
<protein>
    <submittedName>
        <fullName evidence="2">Uncharacterized protein</fullName>
    </submittedName>
</protein>
<proteinExistence type="predicted"/>
<dbReference type="EMBL" id="JH688085">
    <property type="protein sequence ID" value="EJD33784.1"/>
    <property type="molecule type" value="Genomic_DNA"/>
</dbReference>
<evidence type="ECO:0000256" key="1">
    <source>
        <dbReference type="SAM" id="MobiDB-lite"/>
    </source>
</evidence>
<sequence length="111" mass="12322">MLGAALSSHIYFVPPLVSQSIPSLSLLAPHSSRATPFSIPPSTPSRRRWDRPSYASLPHRPSSLARCIVTRFFLVSRPLSQPRERRRVRRATPFLSFAGNGELAAMARRAA</sequence>
<gene>
    <name evidence="2" type="ORF">AURDEDRAFT_177140</name>
</gene>
<organism evidence="2 3">
    <name type="scientific">Auricularia subglabra (strain TFB-10046 / SS5)</name>
    <name type="common">White-rot fungus</name>
    <name type="synonym">Auricularia delicata (strain TFB10046)</name>
    <dbReference type="NCBI Taxonomy" id="717982"/>
    <lineage>
        <taxon>Eukaryota</taxon>
        <taxon>Fungi</taxon>
        <taxon>Dikarya</taxon>
        <taxon>Basidiomycota</taxon>
        <taxon>Agaricomycotina</taxon>
        <taxon>Agaricomycetes</taxon>
        <taxon>Auriculariales</taxon>
        <taxon>Auriculariaceae</taxon>
        <taxon>Auricularia</taxon>
    </lineage>
</organism>
<evidence type="ECO:0000313" key="2">
    <source>
        <dbReference type="EMBL" id="EJD33784.1"/>
    </source>
</evidence>
<keyword evidence="3" id="KW-1185">Reference proteome</keyword>
<dbReference type="InParanoid" id="J0D4U8"/>